<feature type="transmembrane region" description="Helical" evidence="1">
    <location>
        <begin position="177"/>
        <end position="207"/>
    </location>
</feature>
<dbReference type="PANTHER" id="PTHR16214">
    <property type="entry name" value="TRANSMEMBRANE PROTEIN 260"/>
    <property type="match status" value="1"/>
</dbReference>
<dbReference type="Pfam" id="PF11028">
    <property type="entry name" value="TMEM260-like"/>
    <property type="match status" value="1"/>
</dbReference>
<feature type="transmembrane region" description="Helical" evidence="1">
    <location>
        <begin position="350"/>
        <end position="373"/>
    </location>
</feature>
<keyword evidence="1" id="KW-1133">Transmembrane helix</keyword>
<organism evidence="2">
    <name type="scientific">marine metagenome</name>
    <dbReference type="NCBI Taxonomy" id="408172"/>
    <lineage>
        <taxon>unclassified sequences</taxon>
        <taxon>metagenomes</taxon>
        <taxon>ecological metagenomes</taxon>
    </lineage>
</organism>
<dbReference type="EMBL" id="UINC01000366">
    <property type="protein sequence ID" value="SUZ54074.1"/>
    <property type="molecule type" value="Genomic_DNA"/>
</dbReference>
<sequence>MTEVDIDPAERGYRPPYLAAALAACAVLVLYVLTLAPTTAFWDTSEYIATAHILGIPHPPGNPLFVVLGKAWSILLAPLGFSIAVRINLLASVTSAVASGFLYLVAHRVLIELFEDRWCAIVGAAASTILGATAFTVWNQSNVNEKVYTISVLVIAWVTWLAIRWHDRKDDPGSERYLLGAIFLLSLGSTNHLMSVLPAPALALLILLTAPTTLLRNAFLIRAVPLILIGLSFNFVLPVRAGLDPVINEGDPICESLIGAAQAIYSNGMVGCPMLADNLTRRQYQPPPVTQRKAPFRAQFAMYMQYFDWQWSRGLNPSPLPGTGRTVFTLLFGVLGLLGLYTVFRVDRSMFTYVLTLIITLSLGLIIYLNFRYGYSLSPEITDRAEHEVRERDYFYVVSFMLWGFLAGIGLSWVWHRFGQVVRNTRPYVSTVPIMMVALLPLFLNWSWASRAEDYAARDWAYDLLMSVEPYGILFTNGDNDTFPLWYLQEVEEIRSDVTVIVGQYLFTSWYPKQLQELTMPERQRIFDSEISPGLFGAHEKPNETILDLTHEQMDQVGASRLGENLTIPFSGMAVTYPAETVLNRGHQLALSIIHDSIDERPIFFASTGGLMSELGLDRWAVRHGLAVKLEMRSLAASPPEEWVQGTAEFGGVWFDLDQSLKLYDTVYQYRGIRNRSIWQDRSTLNIPWQYYALALQLSDVARNANLPDEVARRLESDALDFQVVAEGGVNGTPSQ</sequence>
<proteinExistence type="predicted"/>
<protein>
    <recommendedName>
        <fullName evidence="3">DUF2723 domain-containing protein</fullName>
    </recommendedName>
</protein>
<evidence type="ECO:0000256" key="1">
    <source>
        <dbReference type="SAM" id="Phobius"/>
    </source>
</evidence>
<evidence type="ECO:0000313" key="2">
    <source>
        <dbReference type="EMBL" id="SUZ54074.1"/>
    </source>
</evidence>
<gene>
    <name evidence="2" type="ORF">METZ01_LOCUS6928</name>
</gene>
<feature type="transmembrane region" description="Helical" evidence="1">
    <location>
        <begin position="327"/>
        <end position="344"/>
    </location>
</feature>
<feature type="transmembrane region" description="Helical" evidence="1">
    <location>
        <begin position="394"/>
        <end position="416"/>
    </location>
</feature>
<feature type="transmembrane region" description="Helical" evidence="1">
    <location>
        <begin position="428"/>
        <end position="448"/>
    </location>
</feature>
<feature type="transmembrane region" description="Helical" evidence="1">
    <location>
        <begin position="147"/>
        <end position="165"/>
    </location>
</feature>
<dbReference type="InterPro" id="IPR052724">
    <property type="entry name" value="GT117_domain-containing"/>
</dbReference>
<evidence type="ECO:0008006" key="3">
    <source>
        <dbReference type="Google" id="ProtNLM"/>
    </source>
</evidence>
<feature type="transmembrane region" description="Helical" evidence="1">
    <location>
        <begin position="118"/>
        <end position="141"/>
    </location>
</feature>
<reference evidence="2" key="1">
    <citation type="submission" date="2018-05" db="EMBL/GenBank/DDBJ databases">
        <authorList>
            <person name="Lanie J.A."/>
            <person name="Ng W.-L."/>
            <person name="Kazmierczak K.M."/>
            <person name="Andrzejewski T.M."/>
            <person name="Davidsen T.M."/>
            <person name="Wayne K.J."/>
            <person name="Tettelin H."/>
            <person name="Glass J.I."/>
            <person name="Rusch D."/>
            <person name="Podicherti R."/>
            <person name="Tsui H.-C.T."/>
            <person name="Winkler M.E."/>
        </authorList>
    </citation>
    <scope>NUCLEOTIDE SEQUENCE</scope>
</reference>
<name>A0A381NIY1_9ZZZZ</name>
<feature type="transmembrane region" description="Helical" evidence="1">
    <location>
        <begin position="87"/>
        <end position="106"/>
    </location>
</feature>
<dbReference type="AlphaFoldDB" id="A0A381NIY1"/>
<dbReference type="InterPro" id="IPR021280">
    <property type="entry name" value="TMEM260-like"/>
</dbReference>
<feature type="transmembrane region" description="Helical" evidence="1">
    <location>
        <begin position="63"/>
        <end position="81"/>
    </location>
</feature>
<keyword evidence="1" id="KW-0472">Membrane</keyword>
<feature type="transmembrane region" description="Helical" evidence="1">
    <location>
        <begin position="17"/>
        <end position="42"/>
    </location>
</feature>
<dbReference type="PANTHER" id="PTHR16214:SF3">
    <property type="entry name" value="TRANSMEMBRANE PROTEIN 260"/>
    <property type="match status" value="1"/>
</dbReference>
<accession>A0A381NIY1</accession>
<keyword evidence="1" id="KW-0812">Transmembrane</keyword>
<feature type="transmembrane region" description="Helical" evidence="1">
    <location>
        <begin position="219"/>
        <end position="237"/>
    </location>
</feature>